<evidence type="ECO:0000256" key="2">
    <source>
        <dbReference type="ARBA" id="ARBA00009292"/>
    </source>
</evidence>
<comment type="caution">
    <text evidence="8">The sequence shown here is derived from an EMBL/GenBank/DDBJ whole genome shotgun (WGS) entry which is preliminary data.</text>
</comment>
<keyword evidence="4 6" id="KW-0479">Metal-binding</keyword>
<evidence type="ECO:0000313" key="9">
    <source>
        <dbReference type="Proteomes" id="UP000006069"/>
    </source>
</evidence>
<evidence type="ECO:0000256" key="5">
    <source>
        <dbReference type="ARBA" id="ARBA00023002"/>
    </source>
</evidence>
<dbReference type="RefSeq" id="WP_009139266.1">
    <property type="nucleotide sequence ID" value="NZ_JH815198.1"/>
</dbReference>
<dbReference type="PANTHER" id="PTHR43600:SF2">
    <property type="entry name" value="F420-NON-REDUCING HYDROGENASE VHU SUBUNIT A"/>
    <property type="match status" value="1"/>
</dbReference>
<feature type="region of interest" description="Disordered" evidence="7">
    <location>
        <begin position="331"/>
        <end position="352"/>
    </location>
</feature>
<evidence type="ECO:0000256" key="4">
    <source>
        <dbReference type="ARBA" id="ARBA00022723"/>
    </source>
</evidence>
<dbReference type="Proteomes" id="UP000006069">
    <property type="component" value="Unassembled WGS sequence"/>
</dbReference>
<reference evidence="8 9" key="1">
    <citation type="submission" date="2012-08" db="EMBL/GenBank/DDBJ databases">
        <title>The Genome Sequence of Slackia piriformis YIT 12062.</title>
        <authorList>
            <consortium name="The Broad Institute Genome Sequencing Platform"/>
            <person name="Earl A."/>
            <person name="Ward D."/>
            <person name="Feldgarden M."/>
            <person name="Gevers D."/>
            <person name="Morotomi M."/>
            <person name="Walker B."/>
            <person name="Young S.K."/>
            <person name="Zeng Q."/>
            <person name="Gargeya S."/>
            <person name="Fitzgerald M."/>
            <person name="Haas B."/>
            <person name="Abouelleil A."/>
            <person name="Alvarado L."/>
            <person name="Arachchi H.M."/>
            <person name="Berlin A.M."/>
            <person name="Chapman S.B."/>
            <person name="Goldberg J."/>
            <person name="Griggs A."/>
            <person name="Gujja S."/>
            <person name="Hansen M."/>
            <person name="Howarth C."/>
            <person name="Imamovic A."/>
            <person name="Larimer J."/>
            <person name="McCowen C."/>
            <person name="Montmayeur A."/>
            <person name="Murphy C."/>
            <person name="Neiman D."/>
            <person name="Pearson M."/>
            <person name="Priest M."/>
            <person name="Roberts A."/>
            <person name="Saif S."/>
            <person name="Shea T."/>
            <person name="Sisk P."/>
            <person name="Sykes S."/>
            <person name="Wortman J."/>
            <person name="Nusbaum C."/>
            <person name="Birren B."/>
        </authorList>
    </citation>
    <scope>NUCLEOTIDE SEQUENCE [LARGE SCALE GENOMIC DNA]</scope>
    <source>
        <strain evidence="8 9">YIT 12062</strain>
    </source>
</reference>
<evidence type="ECO:0008006" key="10">
    <source>
        <dbReference type="Google" id="ProtNLM"/>
    </source>
</evidence>
<feature type="binding site" evidence="6">
    <location>
        <position position="63"/>
    </location>
    <ligand>
        <name>Ni(2+)</name>
        <dbReference type="ChEBI" id="CHEBI:49786"/>
    </ligand>
</feature>
<comment type="similarity">
    <text evidence="2">Belongs to the [NiFe]/[NiFeSe] hydrogenase large subunit family.</text>
</comment>
<feature type="binding site" evidence="6">
    <location>
        <position position="66"/>
    </location>
    <ligand>
        <name>Fe cation</name>
        <dbReference type="ChEBI" id="CHEBI:24875"/>
    </ligand>
</feature>
<dbReference type="InterPro" id="IPR018194">
    <property type="entry name" value="Ni-dep_hyd_lsu_Ni_BS"/>
</dbReference>
<sequence length="426" mass="46906">MARTTLSMHHIARVEGHGNVHVSIEDGKVRDVQMNIVEPARLFESMVVGRPYDKISYIASRICGICSSSHVVTDLLAIEDAFGVEVSDRTRMLRELLVYGSYLQNHASHLFVFAAPDFAGEESLFPLAVTEPELFNGGLAIKALGNELCTKVGGRSIHPITAVVGGFTHEVSPEEYIELADKLRDMRPFAEKVVDVFAAFPVPDIATKGDFLALREEGHYAVVSGRPCFAKDGFEFDCAQYRDYIEEYQVAHSAAYFSRRRDTQETFAASALARINVSWNELTREARLAAAKAGLRPPSLNPYSNNVAQAVELVDVCVRCEAMLRELAEGEGSSEPVDFEPRPGRGVGMTEAPRGTLVHDVEFDEAGRVVHANIITPTVHNLSDTEHNVFQVAELLANQGTDEGTIRLEVEKLVRAYDPCLSCSVH</sequence>
<dbReference type="SUPFAM" id="SSF56762">
    <property type="entry name" value="HydB/Nqo4-like"/>
    <property type="match status" value="1"/>
</dbReference>
<dbReference type="EMBL" id="ADMD01000007">
    <property type="protein sequence ID" value="EJZ83547.1"/>
    <property type="molecule type" value="Genomic_DNA"/>
</dbReference>
<dbReference type="GO" id="GO:0016151">
    <property type="term" value="F:nickel cation binding"/>
    <property type="evidence" value="ECO:0007669"/>
    <property type="project" value="InterPro"/>
</dbReference>
<dbReference type="HOGENOM" id="CLU_044556_0_0_11"/>
<feature type="binding site" evidence="6">
    <location>
        <position position="44"/>
    </location>
    <ligand>
        <name>Mg(2+)</name>
        <dbReference type="ChEBI" id="CHEBI:18420"/>
    </ligand>
</feature>
<gene>
    <name evidence="8" type="ORF">HMPREF9451_01058</name>
</gene>
<feature type="binding site" evidence="6">
    <location>
        <position position="420"/>
    </location>
    <ligand>
        <name>Ni(2+)</name>
        <dbReference type="ChEBI" id="CHEBI:49786"/>
    </ligand>
</feature>
<accession>K0YJ11</accession>
<evidence type="ECO:0000256" key="1">
    <source>
        <dbReference type="ARBA" id="ARBA00001967"/>
    </source>
</evidence>
<organism evidence="8 9">
    <name type="scientific">Slackia piriformis YIT 12062</name>
    <dbReference type="NCBI Taxonomy" id="742818"/>
    <lineage>
        <taxon>Bacteria</taxon>
        <taxon>Bacillati</taxon>
        <taxon>Actinomycetota</taxon>
        <taxon>Coriobacteriia</taxon>
        <taxon>Eggerthellales</taxon>
        <taxon>Eggerthellaceae</taxon>
        <taxon>Slackia</taxon>
    </lineage>
</organism>
<dbReference type="Gene3D" id="1.10.645.10">
    <property type="entry name" value="Cytochrome-c3 Hydrogenase, chain B"/>
    <property type="match status" value="1"/>
</dbReference>
<dbReference type="InParanoid" id="K0YJ11"/>
<dbReference type="GO" id="GO:0008901">
    <property type="term" value="F:ferredoxin hydrogenase activity"/>
    <property type="evidence" value="ECO:0007669"/>
    <property type="project" value="InterPro"/>
</dbReference>
<feature type="binding site" evidence="6">
    <location>
        <position position="374"/>
    </location>
    <ligand>
        <name>Mg(2+)</name>
        <dbReference type="ChEBI" id="CHEBI:18420"/>
    </ligand>
</feature>
<dbReference type="AlphaFoldDB" id="K0YJ11"/>
<dbReference type="InterPro" id="IPR029014">
    <property type="entry name" value="NiFe-Hase_large"/>
</dbReference>
<dbReference type="InterPro" id="IPR001501">
    <property type="entry name" value="Ni-dep_hyd_lsu"/>
</dbReference>
<keyword evidence="6" id="KW-0460">Magnesium</keyword>
<keyword evidence="9" id="KW-1185">Reference proteome</keyword>
<evidence type="ECO:0000256" key="6">
    <source>
        <dbReference type="PIRSR" id="PIRSR601501-1"/>
    </source>
</evidence>
<feature type="binding site" evidence="6">
    <location>
        <position position="423"/>
    </location>
    <ligand>
        <name>Fe cation</name>
        <dbReference type="ChEBI" id="CHEBI:24875"/>
    </ligand>
</feature>
<keyword evidence="3 6" id="KW-0533">Nickel</keyword>
<evidence type="ECO:0000256" key="3">
    <source>
        <dbReference type="ARBA" id="ARBA00022596"/>
    </source>
</evidence>
<name>K0YJ11_9ACTN</name>
<keyword evidence="5" id="KW-0560">Oxidoreductase</keyword>
<comment type="cofactor">
    <cofactor evidence="1 6">
        <name>Ni(2+)</name>
        <dbReference type="ChEBI" id="CHEBI:49786"/>
    </cofactor>
</comment>
<feature type="binding site" evidence="6">
    <location>
        <position position="66"/>
    </location>
    <ligand>
        <name>Ni(2+)</name>
        <dbReference type="ChEBI" id="CHEBI:49786"/>
    </ligand>
</feature>
<keyword evidence="6" id="KW-0408">Iron</keyword>
<dbReference type="eggNOG" id="COG3259">
    <property type="taxonomic scope" value="Bacteria"/>
</dbReference>
<dbReference type="Pfam" id="PF00374">
    <property type="entry name" value="NiFeSe_Hases"/>
    <property type="match status" value="2"/>
</dbReference>
<dbReference type="OrthoDB" id="9761717at2"/>
<dbReference type="PANTHER" id="PTHR43600">
    <property type="entry name" value="COENZYME F420 HYDROGENASE, SUBUNIT ALPHA"/>
    <property type="match status" value="1"/>
</dbReference>
<evidence type="ECO:0000256" key="7">
    <source>
        <dbReference type="SAM" id="MobiDB-lite"/>
    </source>
</evidence>
<dbReference type="PROSITE" id="PS00508">
    <property type="entry name" value="NI_HGENASE_L_2"/>
    <property type="match status" value="1"/>
</dbReference>
<evidence type="ECO:0000313" key="8">
    <source>
        <dbReference type="EMBL" id="EJZ83547.1"/>
    </source>
</evidence>
<feature type="binding site" evidence="6">
    <location>
        <position position="426"/>
    </location>
    <ligand>
        <name>Mg(2+)</name>
        <dbReference type="ChEBI" id="CHEBI:18420"/>
    </ligand>
</feature>
<protein>
    <recommendedName>
        <fullName evidence="10">Ni/Fe hydrogenase subunit alpha</fullName>
    </recommendedName>
</protein>
<comment type="cofactor">
    <cofactor evidence="6">
        <name>Fe cation</name>
        <dbReference type="ChEBI" id="CHEBI:24875"/>
    </cofactor>
</comment>
<dbReference type="PATRIC" id="fig|742818.3.peg.1120"/>
<proteinExistence type="inferred from homology"/>